<evidence type="ECO:0000256" key="20">
    <source>
        <dbReference type="ARBA" id="ARBA00032134"/>
    </source>
</evidence>
<evidence type="ECO:0000256" key="5">
    <source>
        <dbReference type="ARBA" id="ARBA00012780"/>
    </source>
</evidence>
<dbReference type="EC" id="3.2.1.39" evidence="5"/>
<dbReference type="Pfam" id="PF00332">
    <property type="entry name" value="Glyco_hydro_17"/>
    <property type="match status" value="1"/>
</dbReference>
<feature type="signal peptide" evidence="24">
    <location>
        <begin position="1"/>
        <end position="21"/>
    </location>
</feature>
<keyword evidence="26" id="KW-1185">Reference proteome</keyword>
<keyword evidence="11 24" id="KW-0732">Signal</keyword>
<feature type="region of interest" description="Disordered" evidence="23">
    <location>
        <begin position="305"/>
        <end position="401"/>
    </location>
</feature>
<dbReference type="GO" id="GO:0009986">
    <property type="term" value="C:cell surface"/>
    <property type="evidence" value="ECO:0007669"/>
    <property type="project" value="TreeGrafter"/>
</dbReference>
<evidence type="ECO:0000256" key="2">
    <source>
        <dbReference type="ARBA" id="ARBA00004191"/>
    </source>
</evidence>
<feature type="compositionally biased region" description="Gly residues" evidence="23">
    <location>
        <begin position="370"/>
        <end position="384"/>
    </location>
</feature>
<keyword evidence="7" id="KW-1003">Cell membrane</keyword>
<keyword evidence="13" id="KW-0472">Membrane</keyword>
<evidence type="ECO:0000256" key="6">
    <source>
        <dbReference type="ARBA" id="ARBA00019762"/>
    </source>
</evidence>
<dbReference type="SUPFAM" id="SSF51445">
    <property type="entry name" value="(Trans)glycosidases"/>
    <property type="match status" value="1"/>
</dbReference>
<comment type="similarity">
    <text evidence="4 22">Belongs to the glycosyl hydrolase 17 family.</text>
</comment>
<evidence type="ECO:0000256" key="17">
    <source>
        <dbReference type="ARBA" id="ARBA00023316"/>
    </source>
</evidence>
<dbReference type="EMBL" id="PNEN01000346">
    <property type="protein sequence ID" value="PPJ59875.1"/>
    <property type="molecule type" value="Genomic_DNA"/>
</dbReference>
<feature type="compositionally biased region" description="Low complexity" evidence="23">
    <location>
        <begin position="319"/>
        <end position="330"/>
    </location>
</feature>
<dbReference type="GO" id="GO:0009277">
    <property type="term" value="C:fungal-type cell wall"/>
    <property type="evidence" value="ECO:0007669"/>
    <property type="project" value="TreeGrafter"/>
</dbReference>
<accession>A0A2S6CJH1</accession>
<protein>
    <recommendedName>
        <fullName evidence="6">Probable glucan endo-1,3-beta-glucosidase eglC</fullName>
        <ecNumber evidence="5">3.2.1.39</ecNumber>
    </recommendedName>
    <alternativeName>
        <fullName evidence="20">Endo-1,3-beta-glucanase eglC</fullName>
    </alternativeName>
    <alternativeName>
        <fullName evidence="21">Laminarinase eglC</fullName>
    </alternativeName>
</protein>
<evidence type="ECO:0000256" key="4">
    <source>
        <dbReference type="ARBA" id="ARBA00008773"/>
    </source>
</evidence>
<feature type="chain" id="PRO_5015654531" description="Probable glucan endo-1,3-beta-glucosidase eglC" evidence="24">
    <location>
        <begin position="22"/>
        <end position="428"/>
    </location>
</feature>
<comment type="function">
    <text evidence="19">Glucanases play a role in cell expansion during growth, in cell-cell fusion during mating, and in spore release during sporulation. This enzyme may be involved in beta-glucan degradation and also function biosynthetically as a transglycosylase.</text>
</comment>
<gene>
    <name evidence="25" type="ORF">CBER1_04961</name>
</gene>
<keyword evidence="10" id="KW-0336">GPI-anchor</keyword>
<dbReference type="OrthoDB" id="77201at2759"/>
<name>A0A2S6CJH1_9PEZI</name>
<comment type="subcellular location">
    <subcellularLocation>
        <location evidence="3">Cell membrane</location>
        <topology evidence="3">Lipid-anchor</topology>
        <topology evidence="3">GPI-anchor</topology>
    </subcellularLocation>
    <subcellularLocation>
        <location evidence="2">Secreted</location>
        <location evidence="2">Cell wall</location>
    </subcellularLocation>
</comment>
<evidence type="ECO:0000256" key="12">
    <source>
        <dbReference type="ARBA" id="ARBA00022801"/>
    </source>
</evidence>
<dbReference type="GO" id="GO:0005576">
    <property type="term" value="C:extracellular region"/>
    <property type="evidence" value="ECO:0007669"/>
    <property type="project" value="TreeGrafter"/>
</dbReference>
<keyword evidence="18" id="KW-0624">Polysaccharide degradation</keyword>
<keyword evidence="8" id="KW-0134">Cell wall</keyword>
<dbReference type="GO" id="GO:0005886">
    <property type="term" value="C:plasma membrane"/>
    <property type="evidence" value="ECO:0007669"/>
    <property type="project" value="UniProtKB-SubCell"/>
</dbReference>
<dbReference type="PANTHER" id="PTHR16631:SF13">
    <property type="entry name" value="GLUCAN ENDO-1,3-BETA-GLUCOSIDASE EGLC-RELATED"/>
    <property type="match status" value="1"/>
</dbReference>
<evidence type="ECO:0000256" key="10">
    <source>
        <dbReference type="ARBA" id="ARBA00022622"/>
    </source>
</evidence>
<evidence type="ECO:0000256" key="1">
    <source>
        <dbReference type="ARBA" id="ARBA00000382"/>
    </source>
</evidence>
<keyword evidence="15" id="KW-0119">Carbohydrate metabolism</keyword>
<evidence type="ECO:0000256" key="8">
    <source>
        <dbReference type="ARBA" id="ARBA00022512"/>
    </source>
</evidence>
<dbReference type="GO" id="GO:0042973">
    <property type="term" value="F:glucan endo-1,3-beta-D-glucosidase activity"/>
    <property type="evidence" value="ECO:0007669"/>
    <property type="project" value="UniProtKB-EC"/>
</dbReference>
<evidence type="ECO:0000313" key="26">
    <source>
        <dbReference type="Proteomes" id="UP000237631"/>
    </source>
</evidence>
<evidence type="ECO:0000313" key="25">
    <source>
        <dbReference type="EMBL" id="PPJ59875.1"/>
    </source>
</evidence>
<reference evidence="26" key="1">
    <citation type="journal article" date="2017" name="bioRxiv">
        <title>Conservation of a gene cluster reveals novel cercosporin biosynthetic mechanisms and extends production to the genus Colletotrichum.</title>
        <authorList>
            <person name="de Jonge R."/>
            <person name="Ebert M.K."/>
            <person name="Huitt-Roehl C.R."/>
            <person name="Pal P."/>
            <person name="Suttle J.C."/>
            <person name="Spanner R.E."/>
            <person name="Neubauer J.D."/>
            <person name="Jurick W.M.II."/>
            <person name="Stott K.A."/>
            <person name="Secor G.A."/>
            <person name="Thomma B.P.H.J."/>
            <person name="Van de Peer Y."/>
            <person name="Townsend C.A."/>
            <person name="Bolton M.D."/>
        </authorList>
    </citation>
    <scope>NUCLEOTIDE SEQUENCE [LARGE SCALE GENOMIC DNA]</scope>
    <source>
        <strain evidence="26">CBS538.71</strain>
    </source>
</reference>
<comment type="catalytic activity">
    <reaction evidence="1">
        <text>Hydrolysis of (1-&gt;3)-beta-D-glucosidic linkages in (1-&gt;3)-beta-D-glucans.</text>
        <dbReference type="EC" id="3.2.1.39"/>
    </reaction>
</comment>
<keyword evidence="12" id="KW-0378">Hydrolase</keyword>
<dbReference type="GO" id="GO:0071555">
    <property type="term" value="P:cell wall organization"/>
    <property type="evidence" value="ECO:0007669"/>
    <property type="project" value="UniProtKB-KW"/>
</dbReference>
<evidence type="ECO:0000256" key="19">
    <source>
        <dbReference type="ARBA" id="ARBA00025152"/>
    </source>
</evidence>
<evidence type="ECO:0000256" key="23">
    <source>
        <dbReference type="SAM" id="MobiDB-lite"/>
    </source>
</evidence>
<dbReference type="GO" id="GO:0098552">
    <property type="term" value="C:side of membrane"/>
    <property type="evidence" value="ECO:0007669"/>
    <property type="project" value="UniProtKB-KW"/>
</dbReference>
<dbReference type="InterPro" id="IPR017853">
    <property type="entry name" value="GH"/>
</dbReference>
<keyword evidence="16" id="KW-0449">Lipoprotein</keyword>
<evidence type="ECO:0000256" key="9">
    <source>
        <dbReference type="ARBA" id="ARBA00022525"/>
    </source>
</evidence>
<proteinExistence type="inferred from homology"/>
<sequence length="428" mass="44004">MLSSTLSLLALAGSAAAQVRGFNYGALYADNRARQLADWEADFRAAQDLPGVGGFNSARLFTMIQGYSQTDIISALPAAVSTNTSLLLGLWCSGGDEAFNNELTALRNAIEQYGDQLRDSIIGISIGSEDLYRISPTGIENESGPGAQPDQLVGYIQRARDVLQGTAWADVQIGHVDTWTAYVNGSNNAVIEALDWVGVDAYPYFQTVNENSIQNAQQLFFDALQATEGAAQGKPVWVTETGWPVTGPQSGLASSGTENAEQYWKAVACRLLGNVNTWWYQLNDGADQEVSFKVINPDRGTPLYDLSCPANSDDDEESTSSVTAVSGSGSLIPVPTGTPSPRPAGGNNSTSTATGSTGSPNDNNQNAGPVAGGSGSGSGPGSGNGTAPTGSSPSATSSGNTASYTGAAVANAPAAAGLLLVGAIMAAL</sequence>
<evidence type="ECO:0000256" key="7">
    <source>
        <dbReference type="ARBA" id="ARBA00022475"/>
    </source>
</evidence>
<organism evidence="25 26">
    <name type="scientific">Cercospora berteroae</name>
    <dbReference type="NCBI Taxonomy" id="357750"/>
    <lineage>
        <taxon>Eukaryota</taxon>
        <taxon>Fungi</taxon>
        <taxon>Dikarya</taxon>
        <taxon>Ascomycota</taxon>
        <taxon>Pezizomycotina</taxon>
        <taxon>Dothideomycetes</taxon>
        <taxon>Dothideomycetidae</taxon>
        <taxon>Mycosphaerellales</taxon>
        <taxon>Mycosphaerellaceae</taxon>
        <taxon>Cercospora</taxon>
    </lineage>
</organism>
<dbReference type="Proteomes" id="UP000237631">
    <property type="component" value="Unassembled WGS sequence"/>
</dbReference>
<comment type="caution">
    <text evidence="25">The sequence shown here is derived from an EMBL/GenBank/DDBJ whole genome shotgun (WGS) entry which is preliminary data.</text>
</comment>
<evidence type="ECO:0000256" key="22">
    <source>
        <dbReference type="RuleBase" id="RU004335"/>
    </source>
</evidence>
<evidence type="ECO:0000256" key="14">
    <source>
        <dbReference type="ARBA" id="ARBA00023180"/>
    </source>
</evidence>
<dbReference type="AlphaFoldDB" id="A0A2S6CJH1"/>
<evidence type="ECO:0000256" key="18">
    <source>
        <dbReference type="ARBA" id="ARBA00023326"/>
    </source>
</evidence>
<evidence type="ECO:0000256" key="11">
    <source>
        <dbReference type="ARBA" id="ARBA00022729"/>
    </source>
</evidence>
<keyword evidence="9" id="KW-0964">Secreted</keyword>
<dbReference type="InterPro" id="IPR000490">
    <property type="entry name" value="Glyco_hydro_17"/>
</dbReference>
<evidence type="ECO:0000256" key="15">
    <source>
        <dbReference type="ARBA" id="ARBA00023277"/>
    </source>
</evidence>
<dbReference type="GO" id="GO:0000272">
    <property type="term" value="P:polysaccharide catabolic process"/>
    <property type="evidence" value="ECO:0007669"/>
    <property type="project" value="UniProtKB-KW"/>
</dbReference>
<keyword evidence="17" id="KW-0961">Cell wall biogenesis/degradation</keyword>
<feature type="compositionally biased region" description="Low complexity" evidence="23">
    <location>
        <begin position="385"/>
        <end position="401"/>
    </location>
</feature>
<keyword evidence="14" id="KW-0325">Glycoprotein</keyword>
<dbReference type="STRING" id="357750.A0A2S6CJH1"/>
<dbReference type="InterPro" id="IPR050732">
    <property type="entry name" value="Beta-glucan_modifiers"/>
</dbReference>
<evidence type="ECO:0000256" key="21">
    <source>
        <dbReference type="ARBA" id="ARBA00032906"/>
    </source>
</evidence>
<evidence type="ECO:0000256" key="13">
    <source>
        <dbReference type="ARBA" id="ARBA00023136"/>
    </source>
</evidence>
<feature type="compositionally biased region" description="Low complexity" evidence="23">
    <location>
        <begin position="344"/>
        <end position="359"/>
    </location>
</feature>
<dbReference type="Gene3D" id="3.20.20.80">
    <property type="entry name" value="Glycosidases"/>
    <property type="match status" value="1"/>
</dbReference>
<evidence type="ECO:0000256" key="24">
    <source>
        <dbReference type="SAM" id="SignalP"/>
    </source>
</evidence>
<evidence type="ECO:0000256" key="16">
    <source>
        <dbReference type="ARBA" id="ARBA00023288"/>
    </source>
</evidence>
<evidence type="ECO:0000256" key="3">
    <source>
        <dbReference type="ARBA" id="ARBA00004609"/>
    </source>
</evidence>
<dbReference type="PANTHER" id="PTHR16631">
    <property type="entry name" value="GLUCAN 1,3-BETA-GLUCOSIDASE"/>
    <property type="match status" value="1"/>
</dbReference>